<proteinExistence type="predicted"/>
<protein>
    <submittedName>
        <fullName evidence="3">DNA-binding transcriptional regulator, XRE-family HTH domain</fullName>
    </submittedName>
</protein>
<feature type="domain" description="HTH cro/C1-type" evidence="2">
    <location>
        <begin position="10"/>
        <end position="64"/>
    </location>
</feature>
<dbReference type="PROSITE" id="PS50943">
    <property type="entry name" value="HTH_CROC1"/>
    <property type="match status" value="1"/>
</dbReference>
<gene>
    <name evidence="3" type="ORF">SAMN02745163_00426</name>
</gene>
<keyword evidence="1 3" id="KW-0238">DNA-binding</keyword>
<dbReference type="SUPFAM" id="SSF47413">
    <property type="entry name" value="lambda repressor-like DNA-binding domains"/>
    <property type="match status" value="1"/>
</dbReference>
<reference evidence="3 4" key="1">
    <citation type="submission" date="2016-11" db="EMBL/GenBank/DDBJ databases">
        <authorList>
            <person name="Jaros S."/>
            <person name="Januszkiewicz K."/>
            <person name="Wedrychowicz H."/>
        </authorList>
    </citation>
    <scope>NUCLEOTIDE SEQUENCE [LARGE SCALE GENOMIC DNA]</scope>
    <source>
        <strain evidence="3 4">DSM 21758</strain>
    </source>
</reference>
<dbReference type="SUPFAM" id="SSF48452">
    <property type="entry name" value="TPR-like"/>
    <property type="match status" value="1"/>
</dbReference>
<dbReference type="CDD" id="cd00093">
    <property type="entry name" value="HTH_XRE"/>
    <property type="match status" value="1"/>
</dbReference>
<dbReference type="OrthoDB" id="9812495at2"/>
<dbReference type="GO" id="GO:0003677">
    <property type="term" value="F:DNA binding"/>
    <property type="evidence" value="ECO:0007669"/>
    <property type="project" value="UniProtKB-KW"/>
</dbReference>
<dbReference type="AlphaFoldDB" id="A0A1M6CCA8"/>
<dbReference type="STRING" id="1121302.SAMN02745163_00426"/>
<dbReference type="InterPro" id="IPR001387">
    <property type="entry name" value="Cro/C1-type_HTH"/>
</dbReference>
<dbReference type="EMBL" id="FQZB01000004">
    <property type="protein sequence ID" value="SHI58358.1"/>
    <property type="molecule type" value="Genomic_DNA"/>
</dbReference>
<dbReference type="PANTHER" id="PTHR46558">
    <property type="entry name" value="TRACRIPTIONAL REGULATORY PROTEIN-RELATED-RELATED"/>
    <property type="match status" value="1"/>
</dbReference>
<dbReference type="Gene3D" id="1.25.40.10">
    <property type="entry name" value="Tetratricopeptide repeat domain"/>
    <property type="match status" value="1"/>
</dbReference>
<dbReference type="Proteomes" id="UP000184310">
    <property type="component" value="Unassembled WGS sequence"/>
</dbReference>
<keyword evidence="4" id="KW-1185">Reference proteome</keyword>
<name>A0A1M6CCA8_9CLOT</name>
<dbReference type="Pfam" id="PF01381">
    <property type="entry name" value="HTH_3"/>
    <property type="match status" value="1"/>
</dbReference>
<evidence type="ECO:0000259" key="2">
    <source>
        <dbReference type="PROSITE" id="PS50943"/>
    </source>
</evidence>
<dbReference type="PANTHER" id="PTHR46558:SF11">
    <property type="entry name" value="HTH-TYPE TRANSCRIPTIONAL REGULATOR XRE"/>
    <property type="match status" value="1"/>
</dbReference>
<dbReference type="RefSeq" id="WP_072984827.1">
    <property type="nucleotide sequence ID" value="NZ_FQZB01000004.1"/>
</dbReference>
<evidence type="ECO:0000256" key="1">
    <source>
        <dbReference type="ARBA" id="ARBA00023125"/>
    </source>
</evidence>
<dbReference type="Gene3D" id="1.10.260.40">
    <property type="entry name" value="lambda repressor-like DNA-binding domains"/>
    <property type="match status" value="1"/>
</dbReference>
<dbReference type="InterPro" id="IPR011990">
    <property type="entry name" value="TPR-like_helical_dom_sf"/>
</dbReference>
<accession>A0A1M6CCA8</accession>
<dbReference type="SMART" id="SM00530">
    <property type="entry name" value="HTH_XRE"/>
    <property type="match status" value="1"/>
</dbReference>
<evidence type="ECO:0000313" key="3">
    <source>
        <dbReference type="EMBL" id="SHI58358.1"/>
    </source>
</evidence>
<evidence type="ECO:0000313" key="4">
    <source>
        <dbReference type="Proteomes" id="UP000184310"/>
    </source>
</evidence>
<dbReference type="InterPro" id="IPR010982">
    <property type="entry name" value="Lambda_DNA-bd_dom_sf"/>
</dbReference>
<organism evidence="3 4">
    <name type="scientific">Clostridium cavendishii DSM 21758</name>
    <dbReference type="NCBI Taxonomy" id="1121302"/>
    <lineage>
        <taxon>Bacteria</taxon>
        <taxon>Bacillati</taxon>
        <taxon>Bacillota</taxon>
        <taxon>Clostridia</taxon>
        <taxon>Eubacteriales</taxon>
        <taxon>Clostridiaceae</taxon>
        <taxon>Clostridium</taxon>
    </lineage>
</organism>
<sequence>MEEISIGFNILVKRKEKGITQEELADFIGVSKSAVSKWESNQSYPDITLLPIIATYFDISVDELIGYHPQLTKEKIKSLYLRLSDDFSKKSFDEVYDECMDYAKKYYSCFRLQFNIALLLINHVNLVGDKERTNEIYKEAEDIFERIIKNSKDSSLCRQATYLKATCLLMTNRVGEAIINLESITELSLNPEILLANAYEMKGDTNKAVKISQEYIYGNVIGILGAVPSLIRLYGNDIAKVEKWIKMTLELSKIFNIKEIYPSSYLSIYYITAYIYVMNGKNDKAINMLENYVRTISNTEFFPIKLKTNEVFDCIEGLFEKLDLGNQSPRNEKIIKEEIKKAVIDNPVFKPLEKEEKFNDLIKRLKDI</sequence>